<dbReference type="SUPFAM" id="SSF47384">
    <property type="entry name" value="Homodimeric domain of signal transducing histidine kinase"/>
    <property type="match status" value="1"/>
</dbReference>
<dbReference type="InterPro" id="IPR036097">
    <property type="entry name" value="HisK_dim/P_sf"/>
</dbReference>
<keyword evidence="3" id="KW-0597">Phosphoprotein</keyword>
<dbReference type="Gene3D" id="3.30.565.10">
    <property type="entry name" value="Histidine kinase-like ATPase, C-terminal domain"/>
    <property type="match status" value="1"/>
</dbReference>
<dbReference type="InterPro" id="IPR000700">
    <property type="entry name" value="PAS-assoc_C"/>
</dbReference>
<evidence type="ECO:0000256" key="6">
    <source>
        <dbReference type="SAM" id="Coils"/>
    </source>
</evidence>
<dbReference type="Pfam" id="PF08447">
    <property type="entry name" value="PAS_3"/>
    <property type="match status" value="1"/>
</dbReference>
<dbReference type="SUPFAM" id="SSF55874">
    <property type="entry name" value="ATPase domain of HSP90 chaperone/DNA topoisomerase II/histidine kinase"/>
    <property type="match status" value="1"/>
</dbReference>
<evidence type="ECO:0000256" key="1">
    <source>
        <dbReference type="ARBA" id="ARBA00000085"/>
    </source>
</evidence>
<dbReference type="PANTHER" id="PTHR43304">
    <property type="entry name" value="PHYTOCHROME-LIKE PROTEIN CPH1"/>
    <property type="match status" value="1"/>
</dbReference>
<feature type="domain" description="Histidine kinase" evidence="7">
    <location>
        <begin position="404"/>
        <end position="618"/>
    </location>
</feature>
<dbReference type="Gene3D" id="3.30.450.20">
    <property type="entry name" value="PAS domain"/>
    <property type="match status" value="3"/>
</dbReference>
<dbReference type="InterPro" id="IPR013655">
    <property type="entry name" value="PAS_fold_3"/>
</dbReference>
<feature type="domain" description="PAS" evidence="8">
    <location>
        <begin position="272"/>
        <end position="307"/>
    </location>
</feature>
<comment type="catalytic activity">
    <reaction evidence="1">
        <text>ATP + protein L-histidine = ADP + protein N-phospho-L-histidine.</text>
        <dbReference type="EC" id="2.7.13.3"/>
    </reaction>
</comment>
<feature type="domain" description="PAS" evidence="8">
    <location>
        <begin position="140"/>
        <end position="212"/>
    </location>
</feature>
<dbReference type="PRINTS" id="PR00344">
    <property type="entry name" value="BCTRLSENSOR"/>
</dbReference>
<evidence type="ECO:0000259" key="7">
    <source>
        <dbReference type="PROSITE" id="PS50109"/>
    </source>
</evidence>
<dbReference type="OrthoDB" id="890870at2"/>
<comment type="caution">
    <text evidence="10">The sequence shown here is derived from an EMBL/GenBank/DDBJ whole genome shotgun (WGS) entry which is preliminary data.</text>
</comment>
<dbReference type="SMART" id="SM00086">
    <property type="entry name" value="PAC"/>
    <property type="match status" value="3"/>
</dbReference>
<name>A0A3M9MUS1_9BACT</name>
<dbReference type="InterPro" id="IPR005467">
    <property type="entry name" value="His_kinase_dom"/>
</dbReference>
<dbReference type="Gene3D" id="1.10.287.130">
    <property type="match status" value="1"/>
</dbReference>
<dbReference type="InterPro" id="IPR003594">
    <property type="entry name" value="HATPase_dom"/>
</dbReference>
<evidence type="ECO:0000259" key="9">
    <source>
        <dbReference type="PROSITE" id="PS50113"/>
    </source>
</evidence>
<evidence type="ECO:0000256" key="5">
    <source>
        <dbReference type="ARBA" id="ARBA00022777"/>
    </source>
</evidence>
<accession>A0A3M9MUS1</accession>
<dbReference type="InterPro" id="IPR001610">
    <property type="entry name" value="PAC"/>
</dbReference>
<dbReference type="SMART" id="SM00091">
    <property type="entry name" value="PAS"/>
    <property type="match status" value="3"/>
</dbReference>
<keyword evidence="4" id="KW-0808">Transferase</keyword>
<proteinExistence type="predicted"/>
<dbReference type="EC" id="2.7.13.3" evidence="2"/>
<dbReference type="InterPro" id="IPR035965">
    <property type="entry name" value="PAS-like_dom_sf"/>
</dbReference>
<keyword evidence="5" id="KW-0418">Kinase</keyword>
<dbReference type="RefSeq" id="WP_123126309.1">
    <property type="nucleotide sequence ID" value="NZ_RJJD01000003.1"/>
</dbReference>
<dbReference type="InterPro" id="IPR004358">
    <property type="entry name" value="Sig_transdc_His_kin-like_C"/>
</dbReference>
<dbReference type="Proteomes" id="UP000272117">
    <property type="component" value="Unassembled WGS sequence"/>
</dbReference>
<dbReference type="SMART" id="SM00387">
    <property type="entry name" value="HATPase_c"/>
    <property type="match status" value="1"/>
</dbReference>
<organism evidence="10 11">
    <name type="scientific">Rufibacter latericius</name>
    <dbReference type="NCBI Taxonomy" id="2487040"/>
    <lineage>
        <taxon>Bacteria</taxon>
        <taxon>Pseudomonadati</taxon>
        <taxon>Bacteroidota</taxon>
        <taxon>Cytophagia</taxon>
        <taxon>Cytophagales</taxon>
        <taxon>Hymenobacteraceae</taxon>
        <taxon>Rufibacter</taxon>
    </lineage>
</organism>
<evidence type="ECO:0000256" key="3">
    <source>
        <dbReference type="ARBA" id="ARBA00022553"/>
    </source>
</evidence>
<dbReference type="InterPro" id="IPR000014">
    <property type="entry name" value="PAS"/>
</dbReference>
<dbReference type="SMART" id="SM00388">
    <property type="entry name" value="HisKA"/>
    <property type="match status" value="1"/>
</dbReference>
<dbReference type="CDD" id="cd00082">
    <property type="entry name" value="HisKA"/>
    <property type="match status" value="1"/>
</dbReference>
<feature type="domain" description="PAC" evidence="9">
    <location>
        <begin position="215"/>
        <end position="267"/>
    </location>
</feature>
<dbReference type="PANTHER" id="PTHR43304:SF1">
    <property type="entry name" value="PAC DOMAIN-CONTAINING PROTEIN"/>
    <property type="match status" value="1"/>
</dbReference>
<dbReference type="GO" id="GO:0000155">
    <property type="term" value="F:phosphorelay sensor kinase activity"/>
    <property type="evidence" value="ECO:0007669"/>
    <property type="project" value="InterPro"/>
</dbReference>
<feature type="domain" description="PAS" evidence="8">
    <location>
        <begin position="14"/>
        <end position="85"/>
    </location>
</feature>
<dbReference type="PROSITE" id="PS50112">
    <property type="entry name" value="PAS"/>
    <property type="match status" value="3"/>
</dbReference>
<dbReference type="InterPro" id="IPR036890">
    <property type="entry name" value="HATPase_C_sf"/>
</dbReference>
<dbReference type="SUPFAM" id="SSF55785">
    <property type="entry name" value="PYP-like sensor domain (PAS domain)"/>
    <property type="match status" value="3"/>
</dbReference>
<dbReference type="PROSITE" id="PS50113">
    <property type="entry name" value="PAC"/>
    <property type="match status" value="2"/>
</dbReference>
<evidence type="ECO:0000313" key="10">
    <source>
        <dbReference type="EMBL" id="RNI29249.1"/>
    </source>
</evidence>
<dbReference type="InterPro" id="IPR003661">
    <property type="entry name" value="HisK_dim/P_dom"/>
</dbReference>
<keyword evidence="6" id="KW-0175">Coiled coil</keyword>
<dbReference type="EMBL" id="RJJD01000003">
    <property type="protein sequence ID" value="RNI29249.1"/>
    <property type="molecule type" value="Genomic_DNA"/>
</dbReference>
<dbReference type="AlphaFoldDB" id="A0A3M9MUS1"/>
<dbReference type="Pfam" id="PF02518">
    <property type="entry name" value="HATPase_c"/>
    <property type="match status" value="1"/>
</dbReference>
<dbReference type="PROSITE" id="PS50109">
    <property type="entry name" value="HIS_KIN"/>
    <property type="match status" value="1"/>
</dbReference>
<reference evidence="10 11" key="1">
    <citation type="submission" date="2018-11" db="EMBL/GenBank/DDBJ databases">
        <title>Rufibacter latericius sp. nov., isolated from water in Baiyang Lake.</title>
        <authorList>
            <person name="Yang Y."/>
        </authorList>
    </citation>
    <scope>NUCLEOTIDE SEQUENCE [LARGE SCALE GENOMIC DNA]</scope>
    <source>
        <strain evidence="10 11">R-22-1c-1</strain>
    </source>
</reference>
<sequence>MKVNSSDELPVTYQLEDYRILFDHNPLPMWVYDTESLRFLMVNAAALNLYGFSRDEFLQMTIKDIRPADHLSKVLEVVNSSRETLHYAGEWIHVKKDGALLHVEVVSHELSRQSSSGPERLVVIHDITARKLAEKQLAEAEQYAHSILNNMVEVVFSFNEKMEMTYISPQCLHILGYAPSQFYADKYLWFNLVHPADRSLFEESLPKIRTSREQYQLEYRIQAASGEEKWLITRCTAQLNEEGRMVRIDGSANDITRRKQIQEKLRFADFSIERASDAFLWTRADAQIMRVNRATCSLLGYLEEELLTLRLFAIVPELDEKSWPHRWAEFENLKSMSFETVFKARDGQLHPVEVHFNYFKFEQETYSFATIRQIAERKQAEAEKARLTEEMSRQNEHLRQFAYIVSHNLRAPVANIVGLINLYNRQNLDDPMNAVLMTKLERTTQRLDTTIRDLNDILTIRSKSEQSLEKVDLQQILSEVRESVAGQLVKYSPGISVDFTQGKTVLGVKGYVHSIFLNLITNAIKYQASDRPLEIHINTVISDGYLCLQIQDNGLGIDLVKQGTKVFGLYRRFHPQIEGKGLGLHMIKTQAETMGGWVDLESEVGKGSTFKVYFQVAPKNDEIPESFLN</sequence>
<dbReference type="Pfam" id="PF13426">
    <property type="entry name" value="PAS_9"/>
    <property type="match status" value="2"/>
</dbReference>
<feature type="coiled-coil region" evidence="6">
    <location>
        <begin position="370"/>
        <end position="397"/>
    </location>
</feature>
<feature type="domain" description="PAC" evidence="9">
    <location>
        <begin position="87"/>
        <end position="139"/>
    </location>
</feature>
<dbReference type="InterPro" id="IPR052162">
    <property type="entry name" value="Sensor_kinase/Photoreceptor"/>
</dbReference>
<evidence type="ECO:0000259" key="8">
    <source>
        <dbReference type="PROSITE" id="PS50112"/>
    </source>
</evidence>
<evidence type="ECO:0000256" key="4">
    <source>
        <dbReference type="ARBA" id="ARBA00022679"/>
    </source>
</evidence>
<evidence type="ECO:0000256" key="2">
    <source>
        <dbReference type="ARBA" id="ARBA00012438"/>
    </source>
</evidence>
<evidence type="ECO:0000313" key="11">
    <source>
        <dbReference type="Proteomes" id="UP000272117"/>
    </source>
</evidence>
<gene>
    <name evidence="10" type="ORF">EFB08_07465</name>
</gene>
<dbReference type="CDD" id="cd00130">
    <property type="entry name" value="PAS"/>
    <property type="match status" value="2"/>
</dbReference>
<protein>
    <recommendedName>
        <fullName evidence="2">histidine kinase</fullName>
        <ecNumber evidence="2">2.7.13.3</ecNumber>
    </recommendedName>
</protein>
<dbReference type="NCBIfam" id="TIGR00229">
    <property type="entry name" value="sensory_box"/>
    <property type="match status" value="3"/>
</dbReference>
<keyword evidence="11" id="KW-1185">Reference proteome</keyword>